<dbReference type="SUPFAM" id="SSF51735">
    <property type="entry name" value="NAD(P)-binding Rossmann-fold domains"/>
    <property type="match status" value="1"/>
</dbReference>
<keyword evidence="2" id="KW-0560">Oxidoreductase</keyword>
<dbReference type="KEGG" id="din:Selin_0492"/>
<gene>
    <name evidence="3" type="ordered locus">Selin_0492</name>
</gene>
<name>E6W0J1_DESIS</name>
<dbReference type="GO" id="GO:0016491">
    <property type="term" value="F:oxidoreductase activity"/>
    <property type="evidence" value="ECO:0007669"/>
    <property type="project" value="UniProtKB-KW"/>
</dbReference>
<dbReference type="eggNOG" id="COG1028">
    <property type="taxonomic scope" value="Bacteria"/>
</dbReference>
<dbReference type="Gene3D" id="3.40.50.720">
    <property type="entry name" value="NAD(P)-binding Rossmann-like Domain"/>
    <property type="match status" value="1"/>
</dbReference>
<evidence type="ECO:0000256" key="2">
    <source>
        <dbReference type="ARBA" id="ARBA00023002"/>
    </source>
</evidence>
<dbReference type="HOGENOM" id="CLU_087871_0_0_0"/>
<evidence type="ECO:0000256" key="1">
    <source>
        <dbReference type="ARBA" id="ARBA00006484"/>
    </source>
</evidence>
<dbReference type="RefSeq" id="WP_013505131.1">
    <property type="nucleotide sequence ID" value="NC_014836.1"/>
</dbReference>
<dbReference type="InterPro" id="IPR036291">
    <property type="entry name" value="NAD(P)-bd_dom_sf"/>
</dbReference>
<dbReference type="PROSITE" id="PS00061">
    <property type="entry name" value="ADH_SHORT"/>
    <property type="match status" value="1"/>
</dbReference>
<evidence type="ECO:0000313" key="4">
    <source>
        <dbReference type="Proteomes" id="UP000002572"/>
    </source>
</evidence>
<dbReference type="InParanoid" id="E6W0J1"/>
<dbReference type="STRING" id="653733.Selin_0492"/>
<dbReference type="PRINTS" id="PR00081">
    <property type="entry name" value="GDHRDH"/>
</dbReference>
<reference evidence="3 4" key="1">
    <citation type="submission" date="2010-12" db="EMBL/GenBank/DDBJ databases">
        <title>Complete sequence of Desulfurispirillum indicum S5.</title>
        <authorList>
            <consortium name="US DOE Joint Genome Institute"/>
            <person name="Lucas S."/>
            <person name="Copeland A."/>
            <person name="Lapidus A."/>
            <person name="Cheng J.-F."/>
            <person name="Goodwin L."/>
            <person name="Pitluck S."/>
            <person name="Chertkov O."/>
            <person name="Held B."/>
            <person name="Detter J.C."/>
            <person name="Han C."/>
            <person name="Tapia R."/>
            <person name="Land M."/>
            <person name="Hauser L."/>
            <person name="Kyrpides N."/>
            <person name="Ivanova N."/>
            <person name="Mikhailova N."/>
            <person name="Haggblom M."/>
            <person name="Rauschenbach I."/>
            <person name="Bini E."/>
            <person name="Woyke T."/>
        </authorList>
    </citation>
    <scope>NUCLEOTIDE SEQUENCE [LARGE SCALE GENOMIC DNA]</scope>
    <source>
        <strain evidence="4">ATCC BAA-1389 / DSM 22839 / S5</strain>
    </source>
</reference>
<dbReference type="PANTHER" id="PTHR43477">
    <property type="entry name" value="DIHYDROANTICAPSIN 7-DEHYDROGENASE"/>
    <property type="match status" value="1"/>
</dbReference>
<dbReference type="Pfam" id="PF13561">
    <property type="entry name" value="adh_short_C2"/>
    <property type="match status" value="1"/>
</dbReference>
<protein>
    <submittedName>
        <fullName evidence="3">Short-chain dehydrogenase/reductase SDR</fullName>
    </submittedName>
</protein>
<dbReference type="EMBL" id="CP002432">
    <property type="protein sequence ID" value="ADU65243.1"/>
    <property type="molecule type" value="Genomic_DNA"/>
</dbReference>
<keyword evidence="4" id="KW-1185">Reference proteome</keyword>
<dbReference type="InterPro" id="IPR002347">
    <property type="entry name" value="SDR_fam"/>
</dbReference>
<dbReference type="Proteomes" id="UP000002572">
    <property type="component" value="Chromosome"/>
</dbReference>
<accession>E6W0J1</accession>
<comment type="similarity">
    <text evidence="1">Belongs to the short-chain dehydrogenases/reductases (SDR) family.</text>
</comment>
<evidence type="ECO:0000313" key="3">
    <source>
        <dbReference type="EMBL" id="ADU65243.1"/>
    </source>
</evidence>
<dbReference type="InterPro" id="IPR051122">
    <property type="entry name" value="SDR_DHRS6-like"/>
</dbReference>
<sequence>MKLDFCDHRLLILGGSSDLGLAIARQALSEGLHVTMTGSGSASLERMAEVIGHGDGQADGQLLDMNDVGSVEALLHGCQTAPGLLADCLHPHLEELVAAAAMEEVEDYFGSALIQRARLLQHLSRAMLSRRRGRMVHISSGAAGQPASGQGFYAASKLAVEGIYRSLGLELAPRGITTCSLRPGYIHCGRARSMIDEQGQQLLERIPAREVLAVEDVARTVLFLLSQSARGINATVVTMDGGMRAGKG</sequence>
<organism evidence="3 4">
    <name type="scientific">Desulfurispirillum indicum (strain ATCC BAA-1389 / DSM 22839 / S5)</name>
    <dbReference type="NCBI Taxonomy" id="653733"/>
    <lineage>
        <taxon>Bacteria</taxon>
        <taxon>Pseudomonadati</taxon>
        <taxon>Chrysiogenota</taxon>
        <taxon>Chrysiogenia</taxon>
        <taxon>Chrysiogenales</taxon>
        <taxon>Chrysiogenaceae</taxon>
        <taxon>Desulfurispirillum</taxon>
    </lineage>
</organism>
<proteinExistence type="inferred from homology"/>
<dbReference type="AlphaFoldDB" id="E6W0J1"/>
<dbReference type="PANTHER" id="PTHR43477:SF1">
    <property type="entry name" value="DIHYDROANTICAPSIN 7-DEHYDROGENASE"/>
    <property type="match status" value="1"/>
</dbReference>
<dbReference type="InterPro" id="IPR020904">
    <property type="entry name" value="Sc_DH/Rdtase_CS"/>
</dbReference>
<dbReference type="OrthoDB" id="5415525at2"/>